<evidence type="ECO:0000313" key="6">
    <source>
        <dbReference type="Proteomes" id="UP000059419"/>
    </source>
</evidence>
<gene>
    <name evidence="5" type="ORF">EM595_1584</name>
</gene>
<dbReference type="EMBL" id="LN907827">
    <property type="protein sequence ID" value="CUU23818.1"/>
    <property type="molecule type" value="Genomic_DNA"/>
</dbReference>
<evidence type="ECO:0000259" key="3">
    <source>
        <dbReference type="Pfam" id="PF09994"/>
    </source>
</evidence>
<name>A0A0U5KZN8_9GAMM</name>
<proteinExistence type="predicted"/>
<organism evidence="5 6">
    <name type="scientific">Duffyella gerundensis</name>
    <dbReference type="NCBI Taxonomy" id="1619313"/>
    <lineage>
        <taxon>Bacteria</taxon>
        <taxon>Pseudomonadati</taxon>
        <taxon>Pseudomonadota</taxon>
        <taxon>Gammaproteobacteria</taxon>
        <taxon>Enterobacterales</taxon>
        <taxon>Erwiniaceae</taxon>
        <taxon>Duffyella</taxon>
    </lineage>
</organism>
<feature type="transmembrane region" description="Helical" evidence="2">
    <location>
        <begin position="710"/>
        <end position="730"/>
    </location>
</feature>
<dbReference type="STRING" id="1619313.EM595_1584"/>
<dbReference type="RefSeq" id="WP_067430016.1">
    <property type="nucleotide sequence ID" value="NZ_LN907827.1"/>
</dbReference>
<keyword evidence="2" id="KW-1133">Transmembrane helix</keyword>
<dbReference type="Pfam" id="PF09994">
    <property type="entry name" value="T6SS_Tle1-like_cat"/>
    <property type="match status" value="1"/>
</dbReference>
<evidence type="ECO:0000256" key="2">
    <source>
        <dbReference type="SAM" id="Phobius"/>
    </source>
</evidence>
<evidence type="ECO:0008006" key="7">
    <source>
        <dbReference type="Google" id="ProtNLM"/>
    </source>
</evidence>
<evidence type="ECO:0000313" key="5">
    <source>
        <dbReference type="EMBL" id="CUU23818.1"/>
    </source>
</evidence>
<dbReference type="Proteomes" id="UP000059419">
    <property type="component" value="Chromosome 1"/>
</dbReference>
<sequence>MPEIITNLVWYPPEFPRLGRLPTQAALVGANCRKQDSEDQRFHNELCLAAKRRVVPPCCKTLHISLFFDGTGNNLNHDLNIASPKHPTNIARLFQAAIGQGHAGGLGSKNQQLTDLPDSAGNKYYKYYIPGVGTPFPEVSDLDFSVVGLATASHGEERINWGLLRIIDALRRTCGMDRLDDTACWESVQAMGTSVAAFGLTGGRNRREEFWRLLLEAELAKALRIALNPGEPGRVRLLGIRLYVYGFSRGAAAARAFVNWLSELLPAPADKNEKPEQCLAAGDLKIPLSVEFLGLLDTVASVGVAHIAPVAEGHMGWADDTQELPEEKAYGGLIKRCVHLVSSHEQRLCFPLDSLRRTDGTFPANSKEVIYPGMHSDLGGGYPPGDQGKAGGLNDGLLLSQIALHDMYAAAFGAGAPLKVTPEALPEALQKDRWRIFPANLINQFYIDSALAIRFNAWRTLTLNLPPSTETISAEQAATFTPVDVRVSLEKAIDEQMAWITAWRIGRYANGSYKTRRFYVDAAASGRDKHTDAALRQADKNQRDAQQKSVKDARKKIAAGMKRGEFRLLPQGPKDFDAALGQTQLREAAEEFRQDYHGVARETQGEWFYPAIGGLQSTLYLLNTDNEYGEWLKMKTAAETHLDVLFPAAGEESNAGLPAGLVRALFDDQVHDSRAWFMHNALGTREPWGGYFRYRMVYSGRESNKPLSPLIIAGAVVGAATLAGGVAFIIRQNNSRDRLLGAAGMFGAISLETQAVDLLSGKPIPMLPGAALLKAFTRKPGEVVAQQKVAIAAQRLALAKAAIPPGWLKKRSRPSPHNQG</sequence>
<dbReference type="PATRIC" id="fig|1619313.3.peg.1644"/>
<reference evidence="6" key="1">
    <citation type="submission" date="2015-11" db="EMBL/GenBank/DDBJ databases">
        <authorList>
            <person name="Blom J."/>
        </authorList>
    </citation>
    <scope>NUCLEOTIDE SEQUENCE [LARGE SCALE GENOMIC DNA]</scope>
</reference>
<dbReference type="Pfam" id="PF22137">
    <property type="entry name" value="T6SS_Tle1-like_C"/>
    <property type="match status" value="1"/>
</dbReference>
<keyword evidence="6" id="KW-1185">Reference proteome</keyword>
<dbReference type="PANTHER" id="PTHR33840:SF1">
    <property type="entry name" value="TLE1 PHOSPHOLIPASE DOMAIN-CONTAINING PROTEIN"/>
    <property type="match status" value="1"/>
</dbReference>
<dbReference type="InterPro" id="IPR018712">
    <property type="entry name" value="Tle1-like_cat"/>
</dbReference>
<evidence type="ECO:0000256" key="1">
    <source>
        <dbReference type="SAM" id="MobiDB-lite"/>
    </source>
</evidence>
<dbReference type="KEGG" id="ege:EM595_1584"/>
<accession>A0A0U5KZN8</accession>
<keyword evidence="2" id="KW-0812">Transmembrane</keyword>
<dbReference type="OrthoDB" id="4378831at2"/>
<dbReference type="PANTHER" id="PTHR33840">
    <property type="match status" value="1"/>
</dbReference>
<feature type="region of interest" description="Disordered" evidence="1">
    <location>
        <begin position="531"/>
        <end position="550"/>
    </location>
</feature>
<dbReference type="AlphaFoldDB" id="A0A0U5KZN8"/>
<protein>
    <recommendedName>
        <fullName evidence="7">DUF2235 domain-containing protein</fullName>
    </recommendedName>
</protein>
<keyword evidence="2" id="KW-0472">Membrane</keyword>
<dbReference type="InterPro" id="IPR054388">
    <property type="entry name" value="Tle1-like_C"/>
</dbReference>
<feature type="domain" description="T6SS Phospholipase effector Tle1-like catalytic" evidence="3">
    <location>
        <begin position="285"/>
        <end position="408"/>
    </location>
</feature>
<evidence type="ECO:0000259" key="4">
    <source>
        <dbReference type="Pfam" id="PF22137"/>
    </source>
</evidence>
<feature type="domain" description="T6SS Phospholipase effector Tle1-like C-terminal" evidence="4">
    <location>
        <begin position="451"/>
        <end position="803"/>
    </location>
</feature>